<dbReference type="InterPro" id="IPR029068">
    <property type="entry name" value="Glyas_Bleomycin-R_OHBP_Dase"/>
</dbReference>
<name>A0A4Z1PIP9_9PEZI</name>
<proteinExistence type="predicted"/>
<feature type="signal peptide" evidence="2">
    <location>
        <begin position="1"/>
        <end position="24"/>
    </location>
</feature>
<keyword evidence="4" id="KW-0456">Lyase</keyword>
<gene>
    <name evidence="4" type="ORF">E6O75_ATG00564</name>
</gene>
<keyword evidence="2" id="KW-0732">Signal</keyword>
<keyword evidence="1" id="KW-0479">Metal-binding</keyword>
<evidence type="ECO:0000313" key="5">
    <source>
        <dbReference type="Proteomes" id="UP000298493"/>
    </source>
</evidence>
<dbReference type="Pfam" id="PF00903">
    <property type="entry name" value="Glyoxalase"/>
    <property type="match status" value="1"/>
</dbReference>
<organism evidence="4 5">
    <name type="scientific">Venturia nashicola</name>
    <dbReference type="NCBI Taxonomy" id="86259"/>
    <lineage>
        <taxon>Eukaryota</taxon>
        <taxon>Fungi</taxon>
        <taxon>Dikarya</taxon>
        <taxon>Ascomycota</taxon>
        <taxon>Pezizomycotina</taxon>
        <taxon>Dothideomycetes</taxon>
        <taxon>Pleosporomycetidae</taxon>
        <taxon>Venturiales</taxon>
        <taxon>Venturiaceae</taxon>
        <taxon>Venturia</taxon>
    </lineage>
</organism>
<dbReference type="Proteomes" id="UP000298493">
    <property type="component" value="Unassembled WGS sequence"/>
</dbReference>
<dbReference type="InterPro" id="IPR051785">
    <property type="entry name" value="MMCE/EMCE_epimerase"/>
</dbReference>
<dbReference type="GO" id="GO:0046872">
    <property type="term" value="F:metal ion binding"/>
    <property type="evidence" value="ECO:0007669"/>
    <property type="project" value="UniProtKB-KW"/>
</dbReference>
<keyword evidence="5" id="KW-1185">Reference proteome</keyword>
<dbReference type="GO" id="GO:0016829">
    <property type="term" value="F:lyase activity"/>
    <property type="evidence" value="ECO:0007669"/>
    <property type="project" value="UniProtKB-KW"/>
</dbReference>
<feature type="chain" id="PRO_5021275382" evidence="2">
    <location>
        <begin position="25"/>
        <end position="166"/>
    </location>
</feature>
<dbReference type="PANTHER" id="PTHR43048:SF3">
    <property type="entry name" value="METHYLMALONYL-COA EPIMERASE, MITOCHONDRIAL"/>
    <property type="match status" value="1"/>
</dbReference>
<reference evidence="4 5" key="1">
    <citation type="submission" date="2019-04" db="EMBL/GenBank/DDBJ databases">
        <title>High contiguity whole genome sequence and gene annotation resource for two Venturia nashicola isolates.</title>
        <authorList>
            <person name="Prokchorchik M."/>
            <person name="Won K."/>
            <person name="Lee Y."/>
            <person name="Choi E.D."/>
            <person name="Segonzac C."/>
            <person name="Sohn K.H."/>
        </authorList>
    </citation>
    <scope>NUCLEOTIDE SEQUENCE [LARGE SCALE GENOMIC DNA]</scope>
    <source>
        <strain evidence="4 5">PRI2</strain>
    </source>
</reference>
<accession>A0A4Z1PIP9</accession>
<evidence type="ECO:0000256" key="2">
    <source>
        <dbReference type="SAM" id="SignalP"/>
    </source>
</evidence>
<comment type="caution">
    <text evidence="4">The sequence shown here is derived from an EMBL/GenBank/DDBJ whole genome shotgun (WGS) entry which is preliminary data.</text>
</comment>
<evidence type="ECO:0000313" key="4">
    <source>
        <dbReference type="EMBL" id="TID27797.1"/>
    </source>
</evidence>
<dbReference type="InterPro" id="IPR004360">
    <property type="entry name" value="Glyas_Fos-R_dOase_dom"/>
</dbReference>
<evidence type="ECO:0000259" key="3">
    <source>
        <dbReference type="PROSITE" id="PS51819"/>
    </source>
</evidence>
<dbReference type="GO" id="GO:0004493">
    <property type="term" value="F:methylmalonyl-CoA epimerase activity"/>
    <property type="evidence" value="ECO:0007669"/>
    <property type="project" value="TreeGrafter"/>
</dbReference>
<evidence type="ECO:0000256" key="1">
    <source>
        <dbReference type="ARBA" id="ARBA00022723"/>
    </source>
</evidence>
<dbReference type="SUPFAM" id="SSF54593">
    <property type="entry name" value="Glyoxalase/Bleomycin resistance protein/Dihydroxybiphenyl dioxygenase"/>
    <property type="match status" value="1"/>
</dbReference>
<protein>
    <submittedName>
        <fullName evidence="4">Lactoylglutathione lyase</fullName>
    </submittedName>
</protein>
<dbReference type="AlphaFoldDB" id="A0A4Z1PIP9"/>
<feature type="domain" description="VOC" evidence="3">
    <location>
        <begin position="29"/>
        <end position="152"/>
    </location>
</feature>
<dbReference type="Gene3D" id="3.10.180.10">
    <property type="entry name" value="2,3-Dihydroxybiphenyl 1,2-Dioxygenase, domain 1"/>
    <property type="match status" value="1"/>
</dbReference>
<dbReference type="EMBL" id="SNSC02000001">
    <property type="protein sequence ID" value="TID27797.1"/>
    <property type="molecule type" value="Genomic_DNA"/>
</dbReference>
<sequence>MKLPTSPLPFLIAVFLTTVTSTLAQAPSKLGAIGIEVADLARAQKFYTGVLGMKDSGVKYNTPVFDEIVLSHPAPNSGSSIVLMQYKTPQATPKSRIKLVFYVDNIKTTFDAVKKDGREIVMEPGTGKLGNVSIPTGFARDPDGYLLEFNSLASIPKPGAPPAKGT</sequence>
<dbReference type="CDD" id="cd06587">
    <property type="entry name" value="VOC"/>
    <property type="match status" value="1"/>
</dbReference>
<dbReference type="GO" id="GO:0046491">
    <property type="term" value="P:L-methylmalonyl-CoA metabolic process"/>
    <property type="evidence" value="ECO:0007669"/>
    <property type="project" value="TreeGrafter"/>
</dbReference>
<dbReference type="PANTHER" id="PTHR43048">
    <property type="entry name" value="METHYLMALONYL-COA EPIMERASE"/>
    <property type="match status" value="1"/>
</dbReference>
<dbReference type="InterPro" id="IPR037523">
    <property type="entry name" value="VOC_core"/>
</dbReference>
<dbReference type="PROSITE" id="PS51819">
    <property type="entry name" value="VOC"/>
    <property type="match status" value="1"/>
</dbReference>